<gene>
    <name evidence="6" type="ORF">C7212DRAFT_333762</name>
</gene>
<dbReference type="EMBL" id="PYWC01000088">
    <property type="protein sequence ID" value="PWW73059.1"/>
    <property type="molecule type" value="Genomic_DNA"/>
</dbReference>
<reference evidence="6 7" key="1">
    <citation type="submission" date="2018-03" db="EMBL/GenBank/DDBJ databases">
        <title>Genomes of Pezizomycetes fungi and the evolution of truffles.</title>
        <authorList>
            <person name="Murat C."/>
            <person name="Payen T."/>
            <person name="Noel B."/>
            <person name="Kuo A."/>
            <person name="Martin F.M."/>
        </authorList>
    </citation>
    <scope>NUCLEOTIDE SEQUENCE [LARGE SCALE GENOMIC DNA]</scope>
    <source>
        <strain evidence="6">091103-1</strain>
    </source>
</reference>
<dbReference type="GO" id="GO:0043565">
    <property type="term" value="F:sequence-specific DNA binding"/>
    <property type="evidence" value="ECO:0007669"/>
    <property type="project" value="InterPro"/>
</dbReference>
<dbReference type="Proteomes" id="UP000246991">
    <property type="component" value="Unassembled WGS sequence"/>
</dbReference>
<proteinExistence type="inferred from homology"/>
<dbReference type="Gene3D" id="1.20.58.190">
    <property type="entry name" value="Translin, domain 1"/>
    <property type="match status" value="1"/>
</dbReference>
<protein>
    <submittedName>
        <fullName evidence="6">Translin</fullName>
    </submittedName>
</protein>
<evidence type="ECO:0000256" key="2">
    <source>
        <dbReference type="ARBA" id="ARBA00004496"/>
    </source>
</evidence>
<evidence type="ECO:0000313" key="6">
    <source>
        <dbReference type="EMBL" id="PWW73059.1"/>
    </source>
</evidence>
<dbReference type="SUPFAM" id="SSF74784">
    <property type="entry name" value="Translin"/>
    <property type="match status" value="1"/>
</dbReference>
<evidence type="ECO:0000256" key="1">
    <source>
        <dbReference type="ARBA" id="ARBA00004123"/>
    </source>
</evidence>
<dbReference type="InterPro" id="IPR036081">
    <property type="entry name" value="Translin_sf"/>
</dbReference>
<dbReference type="Gene3D" id="1.20.58.200">
    <property type="entry name" value="Translin, domain 2"/>
    <property type="match status" value="1"/>
</dbReference>
<dbReference type="GO" id="GO:0005634">
    <property type="term" value="C:nucleus"/>
    <property type="evidence" value="ECO:0007669"/>
    <property type="project" value="UniProtKB-SubCell"/>
</dbReference>
<name>A0A317SEW0_9PEZI</name>
<dbReference type="GO" id="GO:0005737">
    <property type="term" value="C:cytoplasm"/>
    <property type="evidence" value="ECO:0007669"/>
    <property type="project" value="UniProtKB-SubCell"/>
</dbReference>
<dbReference type="InterPro" id="IPR016068">
    <property type="entry name" value="Translin_N"/>
</dbReference>
<accession>A0A317SEW0</accession>
<dbReference type="Pfam" id="PF01997">
    <property type="entry name" value="Translin"/>
    <property type="match status" value="1"/>
</dbReference>
<sequence>MATAQRSREPHRPKNILAQELQNNPYLSMFNHFRDELDEHHDRRERVIKASRDITALSKKMIFTVQRAREPFSPLPTSLSKEYETRFKQIQNIISIISPDLQEISAYRYARQISGGIQEYIEAIAFHHYLTTGKLIPLSAVQQSVKSLIEITPGDYILGIFDLVGEMMRFSITMIATRGGAGKDEKVAKALRDLRELRLEFEGLDTALGGGSGLLGKEVQKKLGVMKACVEKVEAAVCGVIVRGSERPKGWIPDLTEAVRGGGSGRIDRIYEDE</sequence>
<evidence type="ECO:0000256" key="4">
    <source>
        <dbReference type="ARBA" id="ARBA00022490"/>
    </source>
</evidence>
<keyword evidence="4" id="KW-0963">Cytoplasm</keyword>
<comment type="subcellular location">
    <subcellularLocation>
        <location evidence="2">Cytoplasm</location>
    </subcellularLocation>
    <subcellularLocation>
        <location evidence="1">Nucleus</location>
    </subcellularLocation>
</comment>
<dbReference type="AlphaFoldDB" id="A0A317SEW0"/>
<dbReference type="PANTHER" id="PTHR10741">
    <property type="entry name" value="TRANSLIN AND TRANSLIN ASSOCIATED PROTEIN X"/>
    <property type="match status" value="1"/>
</dbReference>
<dbReference type="InterPro" id="IPR002848">
    <property type="entry name" value="Translin_fam"/>
</dbReference>
<evidence type="ECO:0000313" key="7">
    <source>
        <dbReference type="Proteomes" id="UP000246991"/>
    </source>
</evidence>
<dbReference type="CDD" id="cd14820">
    <property type="entry name" value="TRAX"/>
    <property type="match status" value="1"/>
</dbReference>
<organism evidence="6 7">
    <name type="scientific">Tuber magnatum</name>
    <name type="common">white Piedmont truffle</name>
    <dbReference type="NCBI Taxonomy" id="42249"/>
    <lineage>
        <taxon>Eukaryota</taxon>
        <taxon>Fungi</taxon>
        <taxon>Dikarya</taxon>
        <taxon>Ascomycota</taxon>
        <taxon>Pezizomycotina</taxon>
        <taxon>Pezizomycetes</taxon>
        <taxon>Pezizales</taxon>
        <taxon>Tuberaceae</taxon>
        <taxon>Tuber</taxon>
    </lineage>
</organism>
<evidence type="ECO:0000256" key="3">
    <source>
        <dbReference type="ARBA" id="ARBA00005902"/>
    </source>
</evidence>
<dbReference type="OrthoDB" id="31005at2759"/>
<keyword evidence="5" id="KW-0539">Nucleus</keyword>
<comment type="caution">
    <text evidence="6">The sequence shown here is derived from an EMBL/GenBank/DDBJ whole genome shotgun (WGS) entry which is preliminary data.</text>
</comment>
<dbReference type="STRING" id="42249.A0A317SEW0"/>
<evidence type="ECO:0000256" key="5">
    <source>
        <dbReference type="ARBA" id="ARBA00023242"/>
    </source>
</evidence>
<comment type="similarity">
    <text evidence="3">Belongs to the translin family.</text>
</comment>
<keyword evidence="7" id="KW-1185">Reference proteome</keyword>
<dbReference type="InterPro" id="IPR016069">
    <property type="entry name" value="Translin_C"/>
</dbReference>